<comment type="caution">
    <text evidence="8">The sequence shown here is derived from an EMBL/GenBank/DDBJ whole genome shotgun (WGS) entry which is preliminary data.</text>
</comment>
<dbReference type="EMBL" id="AUNB01000002">
    <property type="protein sequence ID" value="KEO61318.1"/>
    <property type="molecule type" value="Genomic_DNA"/>
</dbReference>
<feature type="transmembrane region" description="Helical" evidence="7">
    <location>
        <begin position="47"/>
        <end position="71"/>
    </location>
</feature>
<sequence length="204" mass="22099">MNALTATDAGLVGCTRCGLVWHQDESHCGRCGAHLHVVNSHGLQAVWAWWIAGLVFYIPANLLPMLVTTTLGHAQKNTIVGGAIELWKHHNYGVALIVFGASIMIPIGKFIAVAYLAITVGNENRRGGAPHLHMLEVVEFIGRWSMIDVFVVAILSALVQLGFVASIHPGPAAASFALSVAFTMLSAQSFDPRLIWRGINREKR</sequence>
<evidence type="ECO:0000256" key="6">
    <source>
        <dbReference type="ARBA" id="ARBA00023136"/>
    </source>
</evidence>
<evidence type="ECO:0000256" key="3">
    <source>
        <dbReference type="ARBA" id="ARBA00022519"/>
    </source>
</evidence>
<keyword evidence="9" id="KW-1185">Reference proteome</keyword>
<dbReference type="GO" id="GO:0005886">
    <property type="term" value="C:plasma membrane"/>
    <property type="evidence" value="ECO:0007669"/>
    <property type="project" value="UniProtKB-SubCell"/>
</dbReference>
<protein>
    <recommendedName>
        <fullName evidence="10">Paraquat-inducible protein A</fullName>
    </recommendedName>
</protein>
<dbReference type="InterPro" id="IPR007498">
    <property type="entry name" value="PqiA-like"/>
</dbReference>
<gene>
    <name evidence="8" type="ORF">DT23_09510</name>
</gene>
<keyword evidence="3" id="KW-0997">Cell inner membrane</keyword>
<reference evidence="8 9" key="1">
    <citation type="journal article" date="2015" name="Antonie Van Leeuwenhoek">
        <title>Thioclava indica sp. nov., isolated from surface seawater of the Indian Ocean.</title>
        <authorList>
            <person name="Liu Y."/>
            <person name="Lai Q."/>
            <person name="Du J."/>
            <person name="Xu H."/>
            <person name="Jiang L."/>
            <person name="Shao Z."/>
        </authorList>
    </citation>
    <scope>NUCLEOTIDE SEQUENCE [LARGE SCALE GENOMIC DNA]</scope>
    <source>
        <strain evidence="8 9">DT23-4</strain>
    </source>
</reference>
<feature type="transmembrane region" description="Helical" evidence="7">
    <location>
        <begin position="144"/>
        <end position="165"/>
    </location>
</feature>
<accession>A0A074K0M0</accession>
<keyword evidence="4 7" id="KW-0812">Transmembrane</keyword>
<dbReference type="Pfam" id="PF04403">
    <property type="entry name" value="PqiA"/>
    <property type="match status" value="1"/>
</dbReference>
<name>A0A074K0M0_9RHOB</name>
<feature type="transmembrane region" description="Helical" evidence="7">
    <location>
        <begin position="92"/>
        <end position="118"/>
    </location>
</feature>
<organism evidence="8 9">
    <name type="scientific">Thioclava indica</name>
    <dbReference type="NCBI Taxonomy" id="1353528"/>
    <lineage>
        <taxon>Bacteria</taxon>
        <taxon>Pseudomonadati</taxon>
        <taxon>Pseudomonadota</taxon>
        <taxon>Alphaproteobacteria</taxon>
        <taxon>Rhodobacterales</taxon>
        <taxon>Paracoccaceae</taxon>
        <taxon>Thioclava</taxon>
    </lineage>
</organism>
<feature type="transmembrane region" description="Helical" evidence="7">
    <location>
        <begin position="172"/>
        <end position="190"/>
    </location>
</feature>
<keyword evidence="2" id="KW-1003">Cell membrane</keyword>
<dbReference type="AlphaFoldDB" id="A0A074K0M0"/>
<evidence type="ECO:0000256" key="5">
    <source>
        <dbReference type="ARBA" id="ARBA00022989"/>
    </source>
</evidence>
<evidence type="ECO:0000313" key="9">
    <source>
        <dbReference type="Proteomes" id="UP000027471"/>
    </source>
</evidence>
<keyword evidence="6 7" id="KW-0472">Membrane</keyword>
<comment type="subcellular location">
    <subcellularLocation>
        <location evidence="1">Cell inner membrane</location>
    </subcellularLocation>
</comment>
<dbReference type="eggNOG" id="COG2995">
    <property type="taxonomic scope" value="Bacteria"/>
</dbReference>
<evidence type="ECO:0000256" key="7">
    <source>
        <dbReference type="SAM" id="Phobius"/>
    </source>
</evidence>
<keyword evidence="5 7" id="KW-1133">Transmembrane helix</keyword>
<dbReference type="PANTHER" id="PTHR30462:SF3">
    <property type="entry name" value="INTERMEMBRANE TRANSPORT PROTEIN PQIA"/>
    <property type="match status" value="1"/>
</dbReference>
<evidence type="ECO:0000256" key="1">
    <source>
        <dbReference type="ARBA" id="ARBA00004533"/>
    </source>
</evidence>
<evidence type="ECO:0000256" key="4">
    <source>
        <dbReference type="ARBA" id="ARBA00022692"/>
    </source>
</evidence>
<dbReference type="Proteomes" id="UP000027471">
    <property type="component" value="Unassembled WGS sequence"/>
</dbReference>
<proteinExistence type="predicted"/>
<dbReference type="InterPro" id="IPR051800">
    <property type="entry name" value="PqiA-PqiB_transport"/>
</dbReference>
<dbReference type="PANTHER" id="PTHR30462">
    <property type="entry name" value="INTERMEMBRANE TRANSPORT PROTEIN PQIB-RELATED"/>
    <property type="match status" value="1"/>
</dbReference>
<evidence type="ECO:0000313" key="8">
    <source>
        <dbReference type="EMBL" id="KEO61318.1"/>
    </source>
</evidence>
<dbReference type="STRING" id="1353528.DT23_09510"/>
<evidence type="ECO:0000256" key="2">
    <source>
        <dbReference type="ARBA" id="ARBA00022475"/>
    </source>
</evidence>
<evidence type="ECO:0008006" key="10">
    <source>
        <dbReference type="Google" id="ProtNLM"/>
    </source>
</evidence>